<accession>A0A2T9ZHJ3</accession>
<dbReference type="Pfam" id="PF10521">
    <property type="entry name" value="Tti2"/>
    <property type="match status" value="1"/>
</dbReference>
<dbReference type="SUPFAM" id="SSF48371">
    <property type="entry name" value="ARM repeat"/>
    <property type="match status" value="1"/>
</dbReference>
<sequence>MNLEYFVKALELNKKPGFSDSSLRNRIFEILNQLLKSRDSVFIQLKERQNEFFELVYLLISYSEVNELWWWTNEEISKVAQECLMYASQAYCNENNEKQGYFLETVFERVYNSKITSSFSDSSRVIVNDKIKYKTSQDLYTDNPSWKTANLNSVSSAVWFLKNLNSRFLDSVYLEFVPTVSTLLEDYEIKFKLVGLEMTRVICNRVELGKIKSNGVQNLFLNIVEKLLVVRREKGGQLLLTESVNTYITMILKFYEKSSSEYIEKLYTLFFTAIIQNFMYAGDEFSFQIAIFENINPIVEHLGVHTVRYLSTLVKEFQMVLEMDIYGTEVVVELMISVSKSFIKIIDACWPRIHVYIEPILGSLVLCYISISKPENKSIKQMPDLKKLLYQIYTSTTMVDKEKSSEFINLMTKEYPQLAKDLKIISV</sequence>
<evidence type="ECO:0008006" key="4">
    <source>
        <dbReference type="Google" id="ProtNLM"/>
    </source>
</evidence>
<dbReference type="InterPro" id="IPR016024">
    <property type="entry name" value="ARM-type_fold"/>
</dbReference>
<dbReference type="InterPro" id="IPR018870">
    <property type="entry name" value="Tti2"/>
</dbReference>
<reference evidence="2 3" key="1">
    <citation type="journal article" date="2018" name="MBio">
        <title>Comparative Genomics Reveals the Core Gene Toolbox for the Fungus-Insect Symbiosis.</title>
        <authorList>
            <person name="Wang Y."/>
            <person name="Stata M."/>
            <person name="Wang W."/>
            <person name="Stajich J.E."/>
            <person name="White M.M."/>
            <person name="Moncalvo J.M."/>
        </authorList>
    </citation>
    <scope>NUCLEOTIDE SEQUENCE [LARGE SCALE GENOMIC DNA]</scope>
    <source>
        <strain evidence="2 3">SC-DP-2</strain>
    </source>
</reference>
<dbReference type="OrthoDB" id="6417021at2759"/>
<protein>
    <recommendedName>
        <fullName evidence="4">Exportin-1 C-terminal domain-containing protein</fullName>
    </recommendedName>
</protein>
<evidence type="ECO:0000313" key="2">
    <source>
        <dbReference type="EMBL" id="PVV04051.1"/>
    </source>
</evidence>
<dbReference type="EMBL" id="MBFS01000166">
    <property type="protein sequence ID" value="PVV04051.1"/>
    <property type="molecule type" value="Genomic_DNA"/>
</dbReference>
<organism evidence="2 3">
    <name type="scientific">Smittium megazygosporum</name>
    <dbReference type="NCBI Taxonomy" id="133381"/>
    <lineage>
        <taxon>Eukaryota</taxon>
        <taxon>Fungi</taxon>
        <taxon>Fungi incertae sedis</taxon>
        <taxon>Zoopagomycota</taxon>
        <taxon>Kickxellomycotina</taxon>
        <taxon>Harpellomycetes</taxon>
        <taxon>Harpellales</taxon>
        <taxon>Legeriomycetaceae</taxon>
        <taxon>Smittium</taxon>
    </lineage>
</organism>
<dbReference type="AlphaFoldDB" id="A0A2T9ZHJ3"/>
<dbReference type="STRING" id="133381.A0A2T9ZHJ3"/>
<dbReference type="PANTHER" id="PTHR32226">
    <property type="entry name" value="TELO2-INTERACTING PROTEIN 2"/>
    <property type="match status" value="1"/>
</dbReference>
<name>A0A2T9ZHJ3_9FUNG</name>
<keyword evidence="3" id="KW-1185">Reference proteome</keyword>
<evidence type="ECO:0000313" key="3">
    <source>
        <dbReference type="Proteomes" id="UP000245609"/>
    </source>
</evidence>
<dbReference type="Proteomes" id="UP000245609">
    <property type="component" value="Unassembled WGS sequence"/>
</dbReference>
<dbReference type="GO" id="GO:0005829">
    <property type="term" value="C:cytosol"/>
    <property type="evidence" value="ECO:0007669"/>
    <property type="project" value="TreeGrafter"/>
</dbReference>
<proteinExistence type="inferred from homology"/>
<evidence type="ECO:0000256" key="1">
    <source>
        <dbReference type="ARBA" id="ARBA00034736"/>
    </source>
</evidence>
<comment type="caution">
    <text evidence="2">The sequence shown here is derived from an EMBL/GenBank/DDBJ whole genome shotgun (WGS) entry which is preliminary data.</text>
</comment>
<dbReference type="GO" id="GO:0110078">
    <property type="term" value="C:TTT Hsp90 cochaperone complex"/>
    <property type="evidence" value="ECO:0007669"/>
    <property type="project" value="InterPro"/>
</dbReference>
<dbReference type="PANTHER" id="PTHR32226:SF2">
    <property type="entry name" value="TELO2-INTERACTING PROTEIN 2"/>
    <property type="match status" value="1"/>
</dbReference>
<gene>
    <name evidence="2" type="ORF">BB560_001454</name>
</gene>
<comment type="similarity">
    <text evidence="1">Belongs to the TTI2 family.</text>
</comment>
<dbReference type="GO" id="GO:0005634">
    <property type="term" value="C:nucleus"/>
    <property type="evidence" value="ECO:0007669"/>
    <property type="project" value="TreeGrafter"/>
</dbReference>